<proteinExistence type="predicted"/>
<reference evidence="1" key="1">
    <citation type="submission" date="2018-05" db="EMBL/GenBank/DDBJ databases">
        <authorList>
            <person name="Lanie J.A."/>
            <person name="Ng W.-L."/>
            <person name="Kazmierczak K.M."/>
            <person name="Andrzejewski T.M."/>
            <person name="Davidsen T.M."/>
            <person name="Wayne K.J."/>
            <person name="Tettelin H."/>
            <person name="Glass J.I."/>
            <person name="Rusch D."/>
            <person name="Podicherti R."/>
            <person name="Tsui H.-C.T."/>
            <person name="Winkler M.E."/>
        </authorList>
    </citation>
    <scope>NUCLEOTIDE SEQUENCE</scope>
</reference>
<name>A0A382WP82_9ZZZZ</name>
<evidence type="ECO:0000313" key="1">
    <source>
        <dbReference type="EMBL" id="SVD60726.1"/>
    </source>
</evidence>
<organism evidence="1">
    <name type="scientific">marine metagenome</name>
    <dbReference type="NCBI Taxonomy" id="408172"/>
    <lineage>
        <taxon>unclassified sequences</taxon>
        <taxon>metagenomes</taxon>
        <taxon>ecological metagenomes</taxon>
    </lineage>
</organism>
<sequence length="132" mass="14616">MNFQRPALPSLLTWAIVVAALSMTACSNTGMNPFATGEDRVNENIKNLMSLQPGMTKGQVFKLAGVANYIEGESWGSVWFYKYRPGGDEGTLADSNVEKNYMPVVFDSSDRLIGYGYEFYKNTMEQLGSGPY</sequence>
<evidence type="ECO:0008006" key="2">
    <source>
        <dbReference type="Google" id="ProtNLM"/>
    </source>
</evidence>
<dbReference type="AlphaFoldDB" id="A0A382WP82"/>
<dbReference type="EMBL" id="UINC01161495">
    <property type="protein sequence ID" value="SVD60726.1"/>
    <property type="molecule type" value="Genomic_DNA"/>
</dbReference>
<protein>
    <recommendedName>
        <fullName evidence="2">Lipoprotein SmpA/OmlA domain-containing protein</fullName>
    </recommendedName>
</protein>
<dbReference type="PROSITE" id="PS51257">
    <property type="entry name" value="PROKAR_LIPOPROTEIN"/>
    <property type="match status" value="1"/>
</dbReference>
<accession>A0A382WP82</accession>
<gene>
    <name evidence="1" type="ORF">METZ01_LOCUS413580</name>
</gene>